<sequence length="86" mass="9381">MVLVVAFIRTGRYDPTLLTRSSPTSPETGNPVYMYSKVSDTHVKMATETVETETQSTEASTDTAVVTPITMSFIIMAMRSPGEVAF</sequence>
<name>A0AAD9V6F6_ACRCE</name>
<evidence type="ECO:0000313" key="1">
    <source>
        <dbReference type="EMBL" id="KAK2563011.1"/>
    </source>
</evidence>
<organism evidence="1 2">
    <name type="scientific">Acropora cervicornis</name>
    <name type="common">Staghorn coral</name>
    <dbReference type="NCBI Taxonomy" id="6130"/>
    <lineage>
        <taxon>Eukaryota</taxon>
        <taxon>Metazoa</taxon>
        <taxon>Cnidaria</taxon>
        <taxon>Anthozoa</taxon>
        <taxon>Hexacorallia</taxon>
        <taxon>Scleractinia</taxon>
        <taxon>Astrocoeniina</taxon>
        <taxon>Acroporidae</taxon>
        <taxon>Acropora</taxon>
    </lineage>
</organism>
<accession>A0AAD9V6F6</accession>
<evidence type="ECO:0000313" key="2">
    <source>
        <dbReference type="Proteomes" id="UP001249851"/>
    </source>
</evidence>
<protein>
    <submittedName>
        <fullName evidence="1">Uncharacterized protein</fullName>
    </submittedName>
</protein>
<gene>
    <name evidence="1" type="ORF">P5673_014017</name>
</gene>
<dbReference type="AlphaFoldDB" id="A0AAD9V6F6"/>
<reference evidence="1" key="2">
    <citation type="journal article" date="2023" name="Science">
        <title>Genomic signatures of disease resistance in endangered staghorn corals.</title>
        <authorList>
            <person name="Vollmer S.V."/>
            <person name="Selwyn J.D."/>
            <person name="Despard B.A."/>
            <person name="Roesel C.L."/>
        </authorList>
    </citation>
    <scope>NUCLEOTIDE SEQUENCE</scope>
    <source>
        <strain evidence="1">K2</strain>
    </source>
</reference>
<keyword evidence="2" id="KW-1185">Reference proteome</keyword>
<proteinExistence type="predicted"/>
<dbReference type="Proteomes" id="UP001249851">
    <property type="component" value="Unassembled WGS sequence"/>
</dbReference>
<comment type="caution">
    <text evidence="1">The sequence shown here is derived from an EMBL/GenBank/DDBJ whole genome shotgun (WGS) entry which is preliminary data.</text>
</comment>
<reference evidence="1" key="1">
    <citation type="journal article" date="2023" name="G3 (Bethesda)">
        <title>Whole genome assembly and annotation of the endangered Caribbean coral Acropora cervicornis.</title>
        <authorList>
            <person name="Selwyn J.D."/>
            <person name="Vollmer S.V."/>
        </authorList>
    </citation>
    <scope>NUCLEOTIDE SEQUENCE</scope>
    <source>
        <strain evidence="1">K2</strain>
    </source>
</reference>
<dbReference type="EMBL" id="JARQWQ010000027">
    <property type="protein sequence ID" value="KAK2563011.1"/>
    <property type="molecule type" value="Genomic_DNA"/>
</dbReference>